<organism evidence="4 5">
    <name type="scientific">Ancylostoma ceylanicum</name>
    <dbReference type="NCBI Taxonomy" id="53326"/>
    <lineage>
        <taxon>Eukaryota</taxon>
        <taxon>Metazoa</taxon>
        <taxon>Ecdysozoa</taxon>
        <taxon>Nematoda</taxon>
        <taxon>Chromadorea</taxon>
        <taxon>Rhabditida</taxon>
        <taxon>Rhabditina</taxon>
        <taxon>Rhabditomorpha</taxon>
        <taxon>Strongyloidea</taxon>
        <taxon>Ancylostomatidae</taxon>
        <taxon>Ancylostomatinae</taxon>
        <taxon>Ancylostoma</taxon>
    </lineage>
</organism>
<dbReference type="SUPFAM" id="SSF48366">
    <property type="entry name" value="Ras GEF"/>
    <property type="match status" value="1"/>
</dbReference>
<evidence type="ECO:0000313" key="5">
    <source>
        <dbReference type="Proteomes" id="UP000054495"/>
    </source>
</evidence>
<dbReference type="GO" id="GO:0007264">
    <property type="term" value="P:small GTPase-mediated signal transduction"/>
    <property type="evidence" value="ECO:0007669"/>
    <property type="project" value="InterPro"/>
</dbReference>
<dbReference type="Gene3D" id="3.30.505.10">
    <property type="entry name" value="SH2 domain"/>
    <property type="match status" value="1"/>
</dbReference>
<dbReference type="PANTHER" id="PTHR14247">
    <property type="entry name" value="BREAST CANCER ANTI-ESTROGEN RESISTANCE PROTEIN 3 HOMOLOG-LIKE PROTEIN"/>
    <property type="match status" value="1"/>
</dbReference>
<evidence type="ECO:0000256" key="1">
    <source>
        <dbReference type="PROSITE-ProRule" id="PRU00191"/>
    </source>
</evidence>
<feature type="compositionally biased region" description="Pro residues" evidence="2">
    <location>
        <begin position="289"/>
        <end position="303"/>
    </location>
</feature>
<dbReference type="InterPro" id="IPR051853">
    <property type="entry name" value="SH2-Ras-GEF_adapter"/>
</dbReference>
<feature type="domain" description="SH2" evidence="3">
    <location>
        <begin position="19"/>
        <end position="165"/>
    </location>
</feature>
<sequence length="658" mass="73255">MSDYDCPTTSAHNLKEQSWYCGMVTRIKSEQMLRENGEFLVRDSISMPGDYVLTAMWNGKPLHFQINTAYVDGKKEFHGYCYERASVTNARHRSCDIESTEEKGGQLGRGEDWRRDPGSNVLSSPPNSGALEEESFGSVPALVNFYRSHRRPLTIASGCIISTPVDRTREGASVEGLELEASYMHVLRPHMNQSVAPEPVVVPPVPAALANRPLPLPIRSPRNTQDDEEDYSEMDYDAMDGILDASSTSINDRNRSSSVSSIPNVMSRQFQSCQNLSYRSQSPCSASKVPPPLPARPPLPPRPSFKTEMCTSIDRANCERSQPEDARDSAFLDYDEPRTKFQDDDYDKLPPSRSRSSEPDRNRLSGSSDCDSADSGVRDSRDSGIYSSPSPPDDHHASLSQVHLMQLKQFLLTKRPDEISLAISHEHAKMLRFLGSTENFESRANNGLRLVLLPSGALLRQELLERCSMLHYSCLLSILSGARKDAPLILKKWILTGVSLARHGDAFACACIAGALNESALRGLPWLWTSLDSPAKGEYEALRNLDGSLKKGEKLEHHHHTTVIPFLQPILEIMTGQESHYLDCTSYASEIDSLWAWLDRARDWCMRADESCKVANAKYGRADGGVMTPSFLSRLFVGGAAPEDRQKVLQGVIQRIMD</sequence>
<name>A0A0D6MAN5_9BILA</name>
<feature type="region of interest" description="Disordered" evidence="2">
    <location>
        <begin position="210"/>
        <end position="229"/>
    </location>
</feature>
<dbReference type="Pfam" id="PF00017">
    <property type="entry name" value="SH2"/>
    <property type="match status" value="1"/>
</dbReference>
<protein>
    <submittedName>
        <fullName evidence="4">SH2 domain protein</fullName>
    </submittedName>
</protein>
<dbReference type="Proteomes" id="UP000054495">
    <property type="component" value="Unassembled WGS sequence"/>
</dbReference>
<dbReference type="InterPro" id="IPR000980">
    <property type="entry name" value="SH2"/>
</dbReference>
<keyword evidence="5" id="KW-1185">Reference proteome</keyword>
<dbReference type="InterPro" id="IPR036860">
    <property type="entry name" value="SH2_dom_sf"/>
</dbReference>
<dbReference type="SMART" id="SM00252">
    <property type="entry name" value="SH2"/>
    <property type="match status" value="1"/>
</dbReference>
<dbReference type="InterPro" id="IPR023578">
    <property type="entry name" value="Ras_GEF_dom_sf"/>
</dbReference>
<evidence type="ECO:0000313" key="4">
    <source>
        <dbReference type="EMBL" id="EPB79711.1"/>
    </source>
</evidence>
<keyword evidence="1" id="KW-0727">SH2 domain</keyword>
<dbReference type="SUPFAM" id="SSF55550">
    <property type="entry name" value="SH2 domain"/>
    <property type="match status" value="1"/>
</dbReference>
<feature type="region of interest" description="Disordered" evidence="2">
    <location>
        <begin position="92"/>
        <end position="133"/>
    </location>
</feature>
<dbReference type="PROSITE" id="PS50001">
    <property type="entry name" value="SH2"/>
    <property type="match status" value="1"/>
</dbReference>
<gene>
    <name evidence="4" type="ORF">ANCCEY_01255</name>
</gene>
<proteinExistence type="predicted"/>
<feature type="region of interest" description="Disordered" evidence="2">
    <location>
        <begin position="273"/>
        <end position="397"/>
    </location>
</feature>
<feature type="compositionally biased region" description="Basic and acidic residues" evidence="2">
    <location>
        <begin position="93"/>
        <end position="117"/>
    </location>
</feature>
<dbReference type="PRINTS" id="PR00401">
    <property type="entry name" value="SH2DOMAIN"/>
</dbReference>
<dbReference type="InterPro" id="IPR036964">
    <property type="entry name" value="RASGEF_cat_dom_sf"/>
</dbReference>
<feature type="compositionally biased region" description="Low complexity" evidence="2">
    <location>
        <begin position="365"/>
        <end position="375"/>
    </location>
</feature>
<accession>A0A0D6MAN5</accession>
<feature type="compositionally biased region" description="Basic and acidic residues" evidence="2">
    <location>
        <begin position="316"/>
        <end position="363"/>
    </location>
</feature>
<feature type="compositionally biased region" description="Polar residues" evidence="2">
    <location>
        <begin position="273"/>
        <end position="285"/>
    </location>
</feature>
<evidence type="ECO:0000256" key="2">
    <source>
        <dbReference type="SAM" id="MobiDB-lite"/>
    </source>
</evidence>
<dbReference type="EMBL" id="KE124790">
    <property type="protein sequence ID" value="EPB79711.1"/>
    <property type="molecule type" value="Genomic_DNA"/>
</dbReference>
<dbReference type="GO" id="GO:0005085">
    <property type="term" value="F:guanyl-nucleotide exchange factor activity"/>
    <property type="evidence" value="ECO:0007669"/>
    <property type="project" value="InterPro"/>
</dbReference>
<dbReference type="Gene3D" id="1.10.840.10">
    <property type="entry name" value="Ras guanine-nucleotide exchange factors catalytic domain"/>
    <property type="match status" value="1"/>
</dbReference>
<reference evidence="4 5" key="1">
    <citation type="submission" date="2013-05" db="EMBL/GenBank/DDBJ databases">
        <title>Draft genome of the parasitic nematode Anyclostoma ceylanicum.</title>
        <authorList>
            <person name="Mitreva M."/>
        </authorList>
    </citation>
    <scope>NUCLEOTIDE SEQUENCE [LARGE SCALE GENOMIC DNA]</scope>
</reference>
<dbReference type="AlphaFoldDB" id="A0A0D6MAN5"/>
<dbReference type="PANTHER" id="PTHR14247:SF8">
    <property type="entry name" value="RAS-GEF DOMAIN-CONTAINING PROTEIN"/>
    <property type="match status" value="1"/>
</dbReference>
<evidence type="ECO:0000259" key="3">
    <source>
        <dbReference type="PROSITE" id="PS50001"/>
    </source>
</evidence>